<dbReference type="Gene3D" id="3.30.1480.10">
    <property type="entry name" value="NusA, N-terminal domain"/>
    <property type="match status" value="1"/>
</dbReference>
<keyword evidence="11" id="KW-1185">Reference proteome</keyword>
<dbReference type="PANTHER" id="PTHR22648">
    <property type="entry name" value="TRANSCRIPTION TERMINATION FACTOR NUSA"/>
    <property type="match status" value="1"/>
</dbReference>
<dbReference type="SUPFAM" id="SSF50249">
    <property type="entry name" value="Nucleic acid-binding proteins"/>
    <property type="match status" value="1"/>
</dbReference>
<dbReference type="SUPFAM" id="SSF47794">
    <property type="entry name" value="Rad51 N-terminal domain-like"/>
    <property type="match status" value="1"/>
</dbReference>
<evidence type="ECO:0000256" key="1">
    <source>
        <dbReference type="ARBA" id="ARBA00022472"/>
    </source>
</evidence>
<dbReference type="EMBL" id="QEXV01000001">
    <property type="protein sequence ID" value="PWE18320.1"/>
    <property type="molecule type" value="Genomic_DNA"/>
</dbReference>
<comment type="caution">
    <text evidence="10">The sequence shown here is derived from an EMBL/GenBank/DDBJ whole genome shotgun (WGS) entry which is preliminary data.</text>
</comment>
<dbReference type="InterPro" id="IPR010213">
    <property type="entry name" value="TF_NusA"/>
</dbReference>
<dbReference type="InterPro" id="IPR036555">
    <property type="entry name" value="NusA_N_sf"/>
</dbReference>
<dbReference type="SUPFAM" id="SSF54814">
    <property type="entry name" value="Prokaryotic type KH domain (KH-domain type II)"/>
    <property type="match status" value="2"/>
</dbReference>
<dbReference type="SMART" id="SM00322">
    <property type="entry name" value="KH"/>
    <property type="match status" value="2"/>
</dbReference>
<feature type="domain" description="S1 motif" evidence="9">
    <location>
        <begin position="142"/>
        <end position="206"/>
    </location>
</feature>
<evidence type="ECO:0000259" key="9">
    <source>
        <dbReference type="PROSITE" id="PS50126"/>
    </source>
</evidence>
<dbReference type="GO" id="GO:0000166">
    <property type="term" value="F:nucleotide binding"/>
    <property type="evidence" value="ECO:0007669"/>
    <property type="project" value="InterPro"/>
</dbReference>
<dbReference type="Proteomes" id="UP000245168">
    <property type="component" value="Unassembled WGS sequence"/>
</dbReference>
<dbReference type="InterPro" id="IPR009019">
    <property type="entry name" value="KH_sf_prok-type"/>
</dbReference>
<dbReference type="CDD" id="cd22529">
    <property type="entry name" value="KH-II_NusA_rpt2"/>
    <property type="match status" value="1"/>
</dbReference>
<evidence type="ECO:0000313" key="10">
    <source>
        <dbReference type="EMBL" id="PWE18320.1"/>
    </source>
</evidence>
<dbReference type="PROSITE" id="PS50084">
    <property type="entry name" value="KH_TYPE_1"/>
    <property type="match status" value="1"/>
</dbReference>
<dbReference type="Pfam" id="PF08529">
    <property type="entry name" value="NusA_N"/>
    <property type="match status" value="1"/>
</dbReference>
<dbReference type="OrthoDB" id="9807233at2"/>
<dbReference type="InterPro" id="IPR013735">
    <property type="entry name" value="TF_NusA_N"/>
</dbReference>
<dbReference type="NCBIfam" id="TIGR01954">
    <property type="entry name" value="nusA_Cterm_rpt"/>
    <property type="match status" value="1"/>
</dbReference>
<dbReference type="AlphaFoldDB" id="A0A2U2BWF5"/>
<dbReference type="HAMAP" id="MF_00945_B">
    <property type="entry name" value="NusA_B"/>
    <property type="match status" value="1"/>
</dbReference>
<name>A0A2U2BWF5_9PROT</name>
<dbReference type="InterPro" id="IPR004087">
    <property type="entry name" value="KH_dom"/>
</dbReference>
<comment type="subcellular location">
    <subcellularLocation>
        <location evidence="7">Cytoplasm</location>
    </subcellularLocation>
</comment>
<dbReference type="PROSITE" id="PS50126">
    <property type="entry name" value="S1"/>
    <property type="match status" value="1"/>
</dbReference>
<keyword evidence="4 7" id="KW-0694">RNA-binding</keyword>
<keyword evidence="2 7" id="KW-0963">Cytoplasm</keyword>
<evidence type="ECO:0000256" key="7">
    <source>
        <dbReference type="HAMAP-Rule" id="MF_00945"/>
    </source>
</evidence>
<dbReference type="CDD" id="cd04455">
    <property type="entry name" value="S1_NusA"/>
    <property type="match status" value="1"/>
</dbReference>
<reference evidence="11" key="1">
    <citation type="submission" date="2018-05" db="EMBL/GenBank/DDBJ databases">
        <authorList>
            <person name="Liu B.-T."/>
        </authorList>
    </citation>
    <scope>NUCLEOTIDE SEQUENCE [LARGE SCALE GENOMIC DNA]</scope>
    <source>
        <strain evidence="11">WD6-1</strain>
    </source>
</reference>
<sequence>MAIGVSANKLELLQIAKAVAQEKLIDEAIVLEAIEEAIQKAARSRYGAELDIKCDIDPQTGEMRLTRRTTVVEEVENDSQEMSLDEAKKIDKNAEIGTVFEEELPPIEFGRVASQTAKQVITQKVREAERERQFEEYKDRVGEVVNGIVKRVEYGNVIVDLGKAEAVIRRNDGIPRENFQNGDRVRAYIYDVRPEVRGPQIFLSRAHPDFMAALFAQEVPEVYEGIIEIPRVARDPGSRAKIAVISNDSSIDPVGACVGMRGSRVQAVVNELAGEKIDIIPWSPDPATFIVNALQPAEVTKVVLDEEAERIEVVVPDDQLSLAIGRRGQNVRLASQLTGWSIDILTEEEESERRQKEFAERTQLFMDALDVDEVIAQLLATEGFSDIEEIAFVELDEIAVIEGFDDDTAQEIQTRAKEFLEKRAAEQDAKRKELGVEDAVLEVEGVELPMAVKFGENDVKTVEDLAGLVPDDLRGWYETRDGERVREPGILDEFNMSPEDAEALIMRARVAAGWISEEDLEPEAEEADLEEASEEGGEEAAGEAAAEAEPDVSDLDIEDLEAEAERLGVDLGALLDDEDEDSASAETASEDAGEEDDEAR</sequence>
<dbReference type="InterPro" id="IPR010214">
    <property type="entry name" value="Tscrpt_termin_fac_NusA_C_rpt"/>
</dbReference>
<dbReference type="FunFam" id="2.40.50.140:FF:000058">
    <property type="entry name" value="Transcription termination/antitermination protein NusA"/>
    <property type="match status" value="1"/>
</dbReference>
<dbReference type="SMART" id="SM00316">
    <property type="entry name" value="S1"/>
    <property type="match status" value="1"/>
</dbReference>
<dbReference type="GO" id="GO:0003700">
    <property type="term" value="F:DNA-binding transcription factor activity"/>
    <property type="evidence" value="ECO:0007669"/>
    <property type="project" value="InterPro"/>
</dbReference>
<comment type="subunit">
    <text evidence="7">Monomer. Binds directly to the core enzyme of the DNA-dependent RNA polymerase and to nascent RNA.</text>
</comment>
<keyword evidence="1 7" id="KW-0806">Transcription termination</keyword>
<dbReference type="InterPro" id="IPR015946">
    <property type="entry name" value="KH_dom-like_a/b"/>
</dbReference>
<feature type="region of interest" description="Disordered" evidence="8">
    <location>
        <begin position="517"/>
        <end position="600"/>
    </location>
</feature>
<protein>
    <recommendedName>
        <fullName evidence="7">Transcription termination/antitermination protein NusA</fullName>
    </recommendedName>
</protein>
<proteinExistence type="inferred from homology"/>
<dbReference type="GO" id="GO:0003723">
    <property type="term" value="F:RNA binding"/>
    <property type="evidence" value="ECO:0007669"/>
    <property type="project" value="UniProtKB-UniRule"/>
</dbReference>
<keyword evidence="6 7" id="KW-0804">Transcription</keyword>
<keyword evidence="3 7" id="KW-0889">Transcription antitermination</keyword>
<dbReference type="GO" id="GO:0031564">
    <property type="term" value="P:transcription antitermination"/>
    <property type="evidence" value="ECO:0007669"/>
    <property type="project" value="UniProtKB-UniRule"/>
</dbReference>
<evidence type="ECO:0000256" key="3">
    <source>
        <dbReference type="ARBA" id="ARBA00022814"/>
    </source>
</evidence>
<dbReference type="Gene3D" id="3.30.300.20">
    <property type="match status" value="2"/>
</dbReference>
<dbReference type="InterPro" id="IPR058582">
    <property type="entry name" value="KH_NusA_2nd"/>
</dbReference>
<gene>
    <name evidence="7" type="primary">nusA</name>
    <name evidence="10" type="ORF">DDZ18_01560</name>
</gene>
<feature type="compositionally biased region" description="Acidic residues" evidence="8">
    <location>
        <begin position="575"/>
        <end position="600"/>
    </location>
</feature>
<dbReference type="Gene3D" id="1.10.150.20">
    <property type="entry name" value="5' to 3' exonuclease, C-terminal subdomain"/>
    <property type="match status" value="2"/>
</dbReference>
<evidence type="ECO:0000256" key="6">
    <source>
        <dbReference type="ARBA" id="ARBA00023163"/>
    </source>
</evidence>
<keyword evidence="5 7" id="KW-0805">Transcription regulation</keyword>
<dbReference type="Pfam" id="PF14520">
    <property type="entry name" value="HHH_5"/>
    <property type="match status" value="1"/>
</dbReference>
<dbReference type="NCBIfam" id="TIGR01953">
    <property type="entry name" value="NusA"/>
    <property type="match status" value="1"/>
</dbReference>
<dbReference type="InterPro" id="IPR025249">
    <property type="entry name" value="TF_NusA_KH_1st"/>
</dbReference>
<dbReference type="FunFam" id="3.30.300.20:FF:000002">
    <property type="entry name" value="Transcription termination/antitermination protein NusA"/>
    <property type="match status" value="1"/>
</dbReference>
<evidence type="ECO:0000256" key="2">
    <source>
        <dbReference type="ARBA" id="ARBA00022490"/>
    </source>
</evidence>
<dbReference type="Pfam" id="PF13184">
    <property type="entry name" value="KH_NusA_1st"/>
    <property type="match status" value="1"/>
</dbReference>
<organism evidence="10 11">
    <name type="scientific">Marinicauda salina</name>
    <dbReference type="NCBI Taxonomy" id="2135793"/>
    <lineage>
        <taxon>Bacteria</taxon>
        <taxon>Pseudomonadati</taxon>
        <taxon>Pseudomonadota</taxon>
        <taxon>Alphaproteobacteria</taxon>
        <taxon>Maricaulales</taxon>
        <taxon>Maricaulaceae</taxon>
        <taxon>Marinicauda</taxon>
    </lineage>
</organism>
<evidence type="ECO:0000256" key="4">
    <source>
        <dbReference type="ARBA" id="ARBA00022884"/>
    </source>
</evidence>
<evidence type="ECO:0000256" key="8">
    <source>
        <dbReference type="SAM" id="MobiDB-lite"/>
    </source>
</evidence>
<dbReference type="GO" id="GO:0006353">
    <property type="term" value="P:DNA-templated transcription termination"/>
    <property type="evidence" value="ECO:0007669"/>
    <property type="project" value="UniProtKB-UniRule"/>
</dbReference>
<evidence type="ECO:0000256" key="5">
    <source>
        <dbReference type="ARBA" id="ARBA00023015"/>
    </source>
</evidence>
<dbReference type="Pfam" id="PF00575">
    <property type="entry name" value="S1"/>
    <property type="match status" value="1"/>
</dbReference>
<dbReference type="FunFam" id="3.30.300.20:FF:000005">
    <property type="entry name" value="Transcription termination/antitermination protein NusA"/>
    <property type="match status" value="1"/>
</dbReference>
<evidence type="ECO:0000313" key="11">
    <source>
        <dbReference type="Proteomes" id="UP000245168"/>
    </source>
</evidence>
<dbReference type="PANTHER" id="PTHR22648:SF0">
    <property type="entry name" value="TRANSCRIPTION TERMINATION_ANTITERMINATION PROTEIN NUSA"/>
    <property type="match status" value="1"/>
</dbReference>
<dbReference type="GO" id="GO:0005829">
    <property type="term" value="C:cytosol"/>
    <property type="evidence" value="ECO:0007669"/>
    <property type="project" value="TreeGrafter"/>
</dbReference>
<accession>A0A2U2BWF5</accession>
<dbReference type="RefSeq" id="WP_109251595.1">
    <property type="nucleotide sequence ID" value="NZ_QEXV01000001.1"/>
</dbReference>
<comment type="similarity">
    <text evidence="7">Belongs to the NusA family.</text>
</comment>
<dbReference type="InterPro" id="IPR003029">
    <property type="entry name" value="S1_domain"/>
</dbReference>
<feature type="compositionally biased region" description="Acidic residues" evidence="8">
    <location>
        <begin position="517"/>
        <end position="562"/>
    </location>
</feature>
<dbReference type="InterPro" id="IPR012340">
    <property type="entry name" value="NA-bd_OB-fold"/>
</dbReference>
<dbReference type="SUPFAM" id="SSF69705">
    <property type="entry name" value="Transcription factor NusA, N-terminal domain"/>
    <property type="match status" value="1"/>
</dbReference>
<dbReference type="Gene3D" id="2.40.50.140">
    <property type="entry name" value="Nucleic acid-binding proteins"/>
    <property type="match status" value="1"/>
</dbReference>
<dbReference type="InterPro" id="IPR030842">
    <property type="entry name" value="TF_NusA_bacterial"/>
</dbReference>
<dbReference type="Pfam" id="PF26594">
    <property type="entry name" value="KH_NusA_2nd"/>
    <property type="match status" value="1"/>
</dbReference>
<comment type="function">
    <text evidence="7">Participates in both transcription termination and antitermination.</text>
</comment>
<dbReference type="InterPro" id="IPR010995">
    <property type="entry name" value="DNA_repair_Rad51/TF_NusA_a-hlx"/>
</dbReference>
<dbReference type="CDD" id="cd02134">
    <property type="entry name" value="KH-II_NusA_rpt1"/>
    <property type="match status" value="1"/>
</dbReference>